<dbReference type="Proteomes" id="UP000661894">
    <property type="component" value="Unassembled WGS sequence"/>
</dbReference>
<evidence type="ECO:0000313" key="2">
    <source>
        <dbReference type="Proteomes" id="UP000661894"/>
    </source>
</evidence>
<comment type="caution">
    <text evidence="1">The sequence shown here is derived from an EMBL/GenBank/DDBJ whole genome shotgun (WGS) entry which is preliminary data.</text>
</comment>
<organism evidence="1 2">
    <name type="scientific">Oceanitalea stevensii</name>
    <dbReference type="NCBI Taxonomy" id="2763072"/>
    <lineage>
        <taxon>Bacteria</taxon>
        <taxon>Bacillati</taxon>
        <taxon>Actinomycetota</taxon>
        <taxon>Actinomycetes</taxon>
        <taxon>Micrococcales</taxon>
        <taxon>Bogoriellaceae</taxon>
        <taxon>Georgenia</taxon>
    </lineage>
</organism>
<proteinExistence type="predicted"/>
<dbReference type="EMBL" id="JACSPO010000001">
    <property type="protein sequence ID" value="MBD8061256.1"/>
    <property type="molecule type" value="Genomic_DNA"/>
</dbReference>
<accession>A0ABR8YYV5</accession>
<keyword evidence="2" id="KW-1185">Reference proteome</keyword>
<gene>
    <name evidence="1" type="ORF">H9624_02825</name>
</gene>
<evidence type="ECO:0000313" key="1">
    <source>
        <dbReference type="EMBL" id="MBD8061256.1"/>
    </source>
</evidence>
<dbReference type="RefSeq" id="WP_251838386.1">
    <property type="nucleotide sequence ID" value="NZ_JACSPO010000001.1"/>
</dbReference>
<protein>
    <recommendedName>
        <fullName evidence="3">YtxH domain-containing protein</fullName>
    </recommendedName>
</protein>
<name>A0ABR8YYV5_9MICO</name>
<evidence type="ECO:0008006" key="3">
    <source>
        <dbReference type="Google" id="ProtNLM"/>
    </source>
</evidence>
<reference evidence="1 2" key="1">
    <citation type="submission" date="2020-08" db="EMBL/GenBank/DDBJ databases">
        <title>A Genomic Blueprint of the Chicken Gut Microbiome.</title>
        <authorList>
            <person name="Gilroy R."/>
            <person name="Ravi A."/>
            <person name="Getino M."/>
            <person name="Pursley I."/>
            <person name="Horton D.L."/>
            <person name="Alikhan N.-F."/>
            <person name="Baker D."/>
            <person name="Gharbi K."/>
            <person name="Hall N."/>
            <person name="Watson M."/>
            <person name="Adriaenssens E.M."/>
            <person name="Foster-Nyarko E."/>
            <person name="Jarju S."/>
            <person name="Secka A."/>
            <person name="Antonio M."/>
            <person name="Oren A."/>
            <person name="Chaudhuri R."/>
            <person name="La Ragione R.M."/>
            <person name="Hildebrand F."/>
            <person name="Pallen M.J."/>
        </authorList>
    </citation>
    <scope>NUCLEOTIDE SEQUENCE [LARGE SCALE GENOMIC DNA]</scope>
    <source>
        <strain evidence="1 2">Sa1BUA1</strain>
    </source>
</reference>
<sequence length="77" mass="8353">MRRTAVVGLTVLAVVVLATPAVRRGVGARLESVADGVRARVAGFRTDYADREAELRERLLPDDAVVEAAARARDDRH</sequence>